<evidence type="ECO:0000259" key="1">
    <source>
        <dbReference type="PROSITE" id="PS50943"/>
    </source>
</evidence>
<evidence type="ECO:0000313" key="3">
    <source>
        <dbReference type="Proteomes" id="UP000315751"/>
    </source>
</evidence>
<comment type="caution">
    <text evidence="2">The sequence shown here is derived from an EMBL/GenBank/DDBJ whole genome shotgun (WGS) entry which is preliminary data.</text>
</comment>
<dbReference type="Proteomes" id="UP000315751">
    <property type="component" value="Unassembled WGS sequence"/>
</dbReference>
<dbReference type="EMBL" id="VITR01000035">
    <property type="protein sequence ID" value="TWB33264.1"/>
    <property type="molecule type" value="Genomic_DNA"/>
</dbReference>
<name>A0A560GHT4_9PROT</name>
<dbReference type="PROSITE" id="PS50943">
    <property type="entry name" value="HTH_CROC1"/>
    <property type="match status" value="1"/>
</dbReference>
<keyword evidence="3" id="KW-1185">Reference proteome</keyword>
<accession>A0A560GHT4</accession>
<reference evidence="2 3" key="1">
    <citation type="submission" date="2019-06" db="EMBL/GenBank/DDBJ databases">
        <title>Genomic Encyclopedia of Type Strains, Phase IV (KMG-V): Genome sequencing to study the core and pangenomes of soil and plant-associated prokaryotes.</title>
        <authorList>
            <person name="Whitman W."/>
        </authorList>
    </citation>
    <scope>NUCLEOTIDE SEQUENCE [LARGE SCALE GENOMIC DNA]</scope>
    <source>
        <strain evidence="2 3">BR 11622</strain>
    </source>
</reference>
<dbReference type="AlphaFoldDB" id="A0A560GHT4"/>
<dbReference type="CDD" id="cd00093">
    <property type="entry name" value="HTH_XRE"/>
    <property type="match status" value="1"/>
</dbReference>
<feature type="domain" description="HTH cro/C1-type" evidence="1">
    <location>
        <begin position="36"/>
        <end position="90"/>
    </location>
</feature>
<dbReference type="Gene3D" id="1.10.260.40">
    <property type="entry name" value="lambda repressor-like DNA-binding domains"/>
    <property type="match status" value="1"/>
</dbReference>
<protein>
    <submittedName>
        <fullName evidence="2">Helix-turn-helix protein</fullName>
    </submittedName>
</protein>
<evidence type="ECO:0000313" key="2">
    <source>
        <dbReference type="EMBL" id="TWB33264.1"/>
    </source>
</evidence>
<gene>
    <name evidence="2" type="ORF">FBZ90_1356</name>
</gene>
<sequence>MTIYRCAVPPVQTQGEFGLAHRDKFDPTYTAIIAALVTERKRRGVTQALLADRMGTTQSIVSKYERRELLLDLLDYVRYCAAMGVDAGDFLKGFTGVTIQS</sequence>
<organism evidence="2 3">
    <name type="scientific">Nitrospirillum amazonense</name>
    <dbReference type="NCBI Taxonomy" id="28077"/>
    <lineage>
        <taxon>Bacteria</taxon>
        <taxon>Pseudomonadati</taxon>
        <taxon>Pseudomonadota</taxon>
        <taxon>Alphaproteobacteria</taxon>
        <taxon>Rhodospirillales</taxon>
        <taxon>Azospirillaceae</taxon>
        <taxon>Nitrospirillum</taxon>
    </lineage>
</organism>
<dbReference type="InterPro" id="IPR001387">
    <property type="entry name" value="Cro/C1-type_HTH"/>
</dbReference>
<proteinExistence type="predicted"/>
<dbReference type="GO" id="GO:0003677">
    <property type="term" value="F:DNA binding"/>
    <property type="evidence" value="ECO:0007669"/>
    <property type="project" value="InterPro"/>
</dbReference>
<dbReference type="SMART" id="SM00530">
    <property type="entry name" value="HTH_XRE"/>
    <property type="match status" value="1"/>
</dbReference>
<dbReference type="Pfam" id="PF01381">
    <property type="entry name" value="HTH_3"/>
    <property type="match status" value="1"/>
</dbReference>
<dbReference type="OrthoDB" id="9792093at2"/>
<dbReference type="SUPFAM" id="SSF47413">
    <property type="entry name" value="lambda repressor-like DNA-binding domains"/>
    <property type="match status" value="1"/>
</dbReference>
<dbReference type="InterPro" id="IPR010982">
    <property type="entry name" value="Lambda_DNA-bd_dom_sf"/>
</dbReference>